<sequence length="381" mass="40351">MATGPLAGVRIIELAGIGPCPFAGMLLADMGAEVIVVERPAAQRSLGGGGAMNRGKRSLVLDLKKPEARQALRQLVLGADGLLEGYRPGVMERLGLGPETLVDAHPRLVYGRVTGWGQTGPLAHAAGHDINYVALSGLLSLSQRPGQAPTLPATVVGDMASGGLLMAFGMVCALLEARSSGHGQVVDAAMLDGANLLGSLVRSLASQGHWPEAPQENFFLHSSPFYDSFECADGRFLSLGAIEPVFYRDLLQRLEIADEEPARQMDSARWPALRELVARRLKEKPRDAWVTLLEGTEACVAGVLSLEEAPLHPHQQARQAFMKVDGHWQAQPAPRFSRSGTRTPGPAPQPGAQGAEILAGLDLSDDVRALLLKDTAATPGG</sequence>
<dbReference type="Proteomes" id="UP001462640">
    <property type="component" value="Unassembled WGS sequence"/>
</dbReference>
<evidence type="ECO:0000256" key="1">
    <source>
        <dbReference type="SAM" id="MobiDB-lite"/>
    </source>
</evidence>
<evidence type="ECO:0000313" key="2">
    <source>
        <dbReference type="EMBL" id="MEO3712786.1"/>
    </source>
</evidence>
<dbReference type="Gene3D" id="3.40.50.10540">
    <property type="entry name" value="Crotonobetainyl-coa:carnitine coa-transferase, domain 1"/>
    <property type="match status" value="1"/>
</dbReference>
<reference evidence="2 3" key="1">
    <citation type="submission" date="2024-05" db="EMBL/GenBank/DDBJ databases">
        <title>Roseateles sp. 2.12 16S ribosomal RNA gene Genome sequencing and assembly.</title>
        <authorList>
            <person name="Woo H."/>
        </authorList>
    </citation>
    <scope>NUCLEOTIDE SEQUENCE [LARGE SCALE GENOMIC DNA]</scope>
    <source>
        <strain evidence="2 3">2.12</strain>
    </source>
</reference>
<name>A0ABV0GCK5_9BURK</name>
<comment type="caution">
    <text evidence="2">The sequence shown here is derived from an EMBL/GenBank/DDBJ whole genome shotgun (WGS) entry which is preliminary data.</text>
</comment>
<dbReference type="Gene3D" id="3.30.1540.10">
    <property type="entry name" value="formyl-coa transferase, domain 3"/>
    <property type="match status" value="1"/>
</dbReference>
<dbReference type="EMBL" id="JBDPZC010000003">
    <property type="protein sequence ID" value="MEO3712786.1"/>
    <property type="molecule type" value="Genomic_DNA"/>
</dbReference>
<accession>A0ABV0GCK5</accession>
<evidence type="ECO:0000313" key="3">
    <source>
        <dbReference type="Proteomes" id="UP001462640"/>
    </source>
</evidence>
<dbReference type="InterPro" id="IPR003673">
    <property type="entry name" value="CoA-Trfase_fam_III"/>
</dbReference>
<dbReference type="InterPro" id="IPR050509">
    <property type="entry name" value="CoA-transferase_III"/>
</dbReference>
<dbReference type="Pfam" id="PF02515">
    <property type="entry name" value="CoA_transf_3"/>
    <property type="match status" value="1"/>
</dbReference>
<protein>
    <submittedName>
        <fullName evidence="2">CaiB/BaiF CoA-transferase family protein</fullName>
    </submittedName>
</protein>
<organism evidence="2 3">
    <name type="scientific">Roseateles flavus</name>
    <dbReference type="NCBI Taxonomy" id="3149041"/>
    <lineage>
        <taxon>Bacteria</taxon>
        <taxon>Pseudomonadati</taxon>
        <taxon>Pseudomonadota</taxon>
        <taxon>Betaproteobacteria</taxon>
        <taxon>Burkholderiales</taxon>
        <taxon>Sphaerotilaceae</taxon>
        <taxon>Roseateles</taxon>
    </lineage>
</organism>
<keyword evidence="3" id="KW-1185">Reference proteome</keyword>
<dbReference type="PANTHER" id="PTHR48228">
    <property type="entry name" value="SUCCINYL-COA--D-CITRAMALATE COA-TRANSFERASE"/>
    <property type="match status" value="1"/>
</dbReference>
<proteinExistence type="predicted"/>
<dbReference type="SUPFAM" id="SSF89796">
    <property type="entry name" value="CoA-transferase family III (CaiB/BaiF)"/>
    <property type="match status" value="1"/>
</dbReference>
<feature type="region of interest" description="Disordered" evidence="1">
    <location>
        <begin position="331"/>
        <end position="353"/>
    </location>
</feature>
<gene>
    <name evidence="2" type="ORF">ABDJ40_08390</name>
</gene>
<dbReference type="InterPro" id="IPR023606">
    <property type="entry name" value="CoA-Trfase_III_dom_1_sf"/>
</dbReference>
<dbReference type="RefSeq" id="WP_347608714.1">
    <property type="nucleotide sequence ID" value="NZ_JBDPZC010000003.1"/>
</dbReference>
<dbReference type="InterPro" id="IPR044855">
    <property type="entry name" value="CoA-Trfase_III_dom3_sf"/>
</dbReference>
<dbReference type="PANTHER" id="PTHR48228:SF5">
    <property type="entry name" value="ALPHA-METHYLACYL-COA RACEMASE"/>
    <property type="match status" value="1"/>
</dbReference>